<dbReference type="Gene3D" id="2.130.10.10">
    <property type="entry name" value="YVTN repeat-like/Quinoprotein amine dehydrogenase"/>
    <property type="match status" value="3"/>
</dbReference>
<keyword evidence="4 8" id="KW-0853">WD repeat</keyword>
<protein>
    <recommendedName>
        <fullName evidence="7">WD repeat-containing protein 37</fullName>
    </recommendedName>
</protein>
<dbReference type="InterPro" id="IPR020472">
    <property type="entry name" value="WD40_PAC1"/>
</dbReference>
<dbReference type="InterPro" id="IPR015943">
    <property type="entry name" value="WD40/YVTN_repeat-like_dom_sf"/>
</dbReference>
<name>A0ABQ9EQI1_TEGGR</name>
<dbReference type="PROSITE" id="PS50294">
    <property type="entry name" value="WD_REPEATS_REGION"/>
    <property type="match status" value="3"/>
</dbReference>
<evidence type="ECO:0000256" key="6">
    <source>
        <dbReference type="ARBA" id="ARBA00023242"/>
    </source>
</evidence>
<dbReference type="InterPro" id="IPR019775">
    <property type="entry name" value="WD40_repeat_CS"/>
</dbReference>
<sequence length="439" mass="48889">MFSTNGFQLIPFFDKLVKIHTNGLQRCIGAMKLIHVVRSTNNNPIIACEITTLLLNLLKVISPHLILLHFFTAASQISQKIKTTYKASTSKIVSSFRNPSPVYFVVNSYRGHRDGVWEVSVSRSSQQIIGTASADQTARVWSIQSGLCLLQYEGHHGSVNSIRFHPIQELALTASGDQTAHIWGAHVNLTSHDPVKSHSSGEDDVEGSEKEELTDEAESVCQMSTLRTPSMELTGHKNVVVAADWMAEGCHVITASWDRMAILHDVESGEHINTLTGHDQELTEVRAHSTQRLVVTSSKDTTFRLWDLRDPNMQVTSAVFAGSDKVVSGSDDRTVKVWDLKNMRSPIAAIRTDSSVNRLSVLQSQSLIAIPHDNRHIRIYDLNGNRVGRLPRNNRQGHSKMVCSVSWAEDITSTCNLFSCGFDRQILGWNINIQTKDKE</sequence>
<dbReference type="InterPro" id="IPR001680">
    <property type="entry name" value="WD40_rpt"/>
</dbReference>
<dbReference type="CDD" id="cd00200">
    <property type="entry name" value="WD40"/>
    <property type="match status" value="1"/>
</dbReference>
<comment type="caution">
    <text evidence="10">The sequence shown here is derived from an EMBL/GenBank/DDBJ whole genome shotgun (WGS) entry which is preliminary data.</text>
</comment>
<dbReference type="PANTHER" id="PTHR19855:SF12">
    <property type="entry name" value="WD REPEAT-CONTAINING PROTEIN 37"/>
    <property type="match status" value="1"/>
</dbReference>
<evidence type="ECO:0000256" key="1">
    <source>
        <dbReference type="ARBA" id="ARBA00004123"/>
    </source>
</evidence>
<evidence type="ECO:0000256" key="2">
    <source>
        <dbReference type="ARBA" id="ARBA00004496"/>
    </source>
</evidence>
<feature type="repeat" description="WD" evidence="8">
    <location>
        <begin position="326"/>
        <end position="348"/>
    </location>
</feature>
<accession>A0ABQ9EQI1</accession>
<keyword evidence="6" id="KW-0539">Nucleus</keyword>
<organism evidence="10 11">
    <name type="scientific">Tegillarca granosa</name>
    <name type="common">Malaysian cockle</name>
    <name type="synonym">Anadara granosa</name>
    <dbReference type="NCBI Taxonomy" id="220873"/>
    <lineage>
        <taxon>Eukaryota</taxon>
        <taxon>Metazoa</taxon>
        <taxon>Spiralia</taxon>
        <taxon>Lophotrochozoa</taxon>
        <taxon>Mollusca</taxon>
        <taxon>Bivalvia</taxon>
        <taxon>Autobranchia</taxon>
        <taxon>Pteriomorphia</taxon>
        <taxon>Arcoida</taxon>
        <taxon>Arcoidea</taxon>
        <taxon>Arcidae</taxon>
        <taxon>Tegillarca</taxon>
    </lineage>
</organism>
<feature type="repeat" description="WD" evidence="8">
    <location>
        <begin position="275"/>
        <end position="316"/>
    </location>
</feature>
<gene>
    <name evidence="10" type="ORF">KUTeg_015558</name>
</gene>
<dbReference type="EMBL" id="JARBDR010000793">
    <property type="protein sequence ID" value="KAJ8307474.1"/>
    <property type="molecule type" value="Genomic_DNA"/>
</dbReference>
<evidence type="ECO:0000256" key="5">
    <source>
        <dbReference type="ARBA" id="ARBA00022737"/>
    </source>
</evidence>
<reference evidence="10 11" key="1">
    <citation type="submission" date="2022-12" db="EMBL/GenBank/DDBJ databases">
        <title>Chromosome-level genome of Tegillarca granosa.</title>
        <authorList>
            <person name="Kim J."/>
        </authorList>
    </citation>
    <scope>NUCLEOTIDE SEQUENCE [LARGE SCALE GENOMIC DNA]</scope>
    <source>
        <strain evidence="10">Teg-2019</strain>
        <tissue evidence="10">Adductor muscle</tissue>
    </source>
</reference>
<dbReference type="InterPro" id="IPR036322">
    <property type="entry name" value="WD40_repeat_dom_sf"/>
</dbReference>
<dbReference type="PRINTS" id="PR00320">
    <property type="entry name" value="GPROTEINBRPT"/>
</dbReference>
<evidence type="ECO:0000256" key="8">
    <source>
        <dbReference type="PROSITE-ProRule" id="PRU00221"/>
    </source>
</evidence>
<dbReference type="Proteomes" id="UP001217089">
    <property type="component" value="Unassembled WGS sequence"/>
</dbReference>
<proteinExistence type="predicted"/>
<evidence type="ECO:0000256" key="4">
    <source>
        <dbReference type="ARBA" id="ARBA00022574"/>
    </source>
</evidence>
<dbReference type="Pfam" id="PF00400">
    <property type="entry name" value="WD40"/>
    <property type="match status" value="5"/>
</dbReference>
<evidence type="ECO:0000256" key="7">
    <source>
        <dbReference type="ARBA" id="ARBA00040954"/>
    </source>
</evidence>
<dbReference type="SUPFAM" id="SSF50978">
    <property type="entry name" value="WD40 repeat-like"/>
    <property type="match status" value="1"/>
</dbReference>
<feature type="compositionally biased region" description="Basic and acidic residues" evidence="9">
    <location>
        <begin position="193"/>
        <end position="211"/>
    </location>
</feature>
<dbReference type="PANTHER" id="PTHR19855">
    <property type="entry name" value="WD40 REPEAT PROTEIN 12, 37"/>
    <property type="match status" value="1"/>
</dbReference>
<evidence type="ECO:0000313" key="11">
    <source>
        <dbReference type="Proteomes" id="UP001217089"/>
    </source>
</evidence>
<feature type="repeat" description="WD" evidence="8">
    <location>
        <begin position="152"/>
        <end position="183"/>
    </location>
</feature>
<evidence type="ECO:0000313" key="10">
    <source>
        <dbReference type="EMBL" id="KAJ8307474.1"/>
    </source>
</evidence>
<dbReference type="SMART" id="SM00320">
    <property type="entry name" value="WD40"/>
    <property type="match status" value="7"/>
</dbReference>
<keyword evidence="3" id="KW-0963">Cytoplasm</keyword>
<keyword evidence="5" id="KW-0677">Repeat</keyword>
<keyword evidence="11" id="KW-1185">Reference proteome</keyword>
<comment type="subcellular location">
    <subcellularLocation>
        <location evidence="2">Cytoplasm</location>
    </subcellularLocation>
    <subcellularLocation>
        <location evidence="1">Nucleus</location>
    </subcellularLocation>
</comment>
<dbReference type="PROSITE" id="PS50082">
    <property type="entry name" value="WD_REPEATS_2"/>
    <property type="match status" value="4"/>
</dbReference>
<evidence type="ECO:0000256" key="3">
    <source>
        <dbReference type="ARBA" id="ARBA00022490"/>
    </source>
</evidence>
<evidence type="ECO:0000256" key="9">
    <source>
        <dbReference type="SAM" id="MobiDB-lite"/>
    </source>
</evidence>
<feature type="region of interest" description="Disordered" evidence="9">
    <location>
        <begin position="191"/>
        <end position="217"/>
    </location>
</feature>
<dbReference type="PROSITE" id="PS00678">
    <property type="entry name" value="WD_REPEATS_1"/>
    <property type="match status" value="2"/>
</dbReference>
<feature type="repeat" description="WD" evidence="8">
    <location>
        <begin position="109"/>
        <end position="151"/>
    </location>
</feature>